<organism evidence="6 7">
    <name type="scientific">Arthrobacter psychrochitiniphilus</name>
    <dbReference type="NCBI Taxonomy" id="291045"/>
    <lineage>
        <taxon>Bacteria</taxon>
        <taxon>Bacillati</taxon>
        <taxon>Actinomycetota</taxon>
        <taxon>Actinomycetes</taxon>
        <taxon>Micrococcales</taxon>
        <taxon>Micrococcaceae</taxon>
        <taxon>Arthrobacter</taxon>
    </lineage>
</organism>
<feature type="binding site" evidence="4">
    <location>
        <position position="29"/>
    </location>
    <ligand>
        <name>Zn(2+)</name>
        <dbReference type="ChEBI" id="CHEBI:29105"/>
        <label>1</label>
    </ligand>
</feature>
<dbReference type="Proteomes" id="UP000246303">
    <property type="component" value="Unassembled WGS sequence"/>
</dbReference>
<evidence type="ECO:0000256" key="1">
    <source>
        <dbReference type="ARBA" id="ARBA00022723"/>
    </source>
</evidence>
<dbReference type="AlphaFoldDB" id="A0A2V3DN87"/>
<keyword evidence="7" id="KW-1185">Reference proteome</keyword>
<name>A0A2V3DN87_9MICC</name>
<dbReference type="PIRSF" id="PIRSF016839">
    <property type="entry name" value="PhP"/>
    <property type="match status" value="1"/>
</dbReference>
<feature type="binding site" description="via carbamate group" evidence="4">
    <location>
        <position position="152"/>
    </location>
    <ligand>
        <name>Zn(2+)</name>
        <dbReference type="ChEBI" id="CHEBI:29105"/>
        <label>1</label>
    </ligand>
</feature>
<dbReference type="Gene3D" id="3.20.20.140">
    <property type="entry name" value="Metal-dependent hydrolases"/>
    <property type="match status" value="1"/>
</dbReference>
<dbReference type="InterPro" id="IPR001559">
    <property type="entry name" value="Phosphotriesterase"/>
</dbReference>
<reference evidence="6 7" key="1">
    <citation type="submission" date="2018-05" db="EMBL/GenBank/DDBJ databases">
        <title>Genetic diversity of glacier-inhabiting Cryobacterium bacteria in China and description of Cryobacterium mengkeensis sp. nov. and Arthrobacter glacialis sp. nov.</title>
        <authorList>
            <person name="Liu Q."/>
            <person name="Xin Y.-H."/>
        </authorList>
    </citation>
    <scope>NUCLEOTIDE SEQUENCE [LARGE SCALE GENOMIC DNA]</scope>
    <source>
        <strain evidence="6 7">GP3</strain>
    </source>
</reference>
<feature type="modified residue" description="N6-carboxylysine" evidence="3 5">
    <location>
        <position position="152"/>
    </location>
</feature>
<comment type="caution">
    <text evidence="6">The sequence shown here is derived from an EMBL/GenBank/DDBJ whole genome shotgun (WGS) entry which is preliminary data.</text>
</comment>
<dbReference type="InterPro" id="IPR032466">
    <property type="entry name" value="Metal_Hydrolase"/>
</dbReference>
<feature type="binding site" description="via carbamate group" evidence="4">
    <location>
        <position position="152"/>
    </location>
    <ligand>
        <name>Zn(2+)</name>
        <dbReference type="ChEBI" id="CHEBI:29105"/>
        <label>2</label>
    </ligand>
</feature>
<accession>A0A2V3DN87</accession>
<gene>
    <name evidence="6" type="ORF">CVS29_17700</name>
</gene>
<dbReference type="PANTHER" id="PTHR10819:SF3">
    <property type="entry name" value="PHOSPHOTRIESTERASE-RELATED PROTEIN"/>
    <property type="match status" value="1"/>
</dbReference>
<dbReference type="Pfam" id="PF02126">
    <property type="entry name" value="PTE"/>
    <property type="match status" value="1"/>
</dbReference>
<keyword evidence="1 4" id="KW-0479">Metal-binding</keyword>
<dbReference type="RefSeq" id="WP_110107923.1">
    <property type="nucleotide sequence ID" value="NZ_JACBZZ010000001.1"/>
</dbReference>
<evidence type="ECO:0000256" key="3">
    <source>
        <dbReference type="PIRSR" id="PIRSR601559-50"/>
    </source>
</evidence>
<sequence length="331" mass="35695">MEEPTTGIIRTVLGDIKPEELGYVDYHEHLFQVTPLLPGEELESEEKSQVEADLLVSAGISAIIDATPTGLGRNPAAVARISQATGLKIVHTTGAHHGGHYPQGHHLRALTVEELALVFVEDVMKGFRDGADGRGEKVPSAAGEPICAGVVKAGVRYWQIGDFETKVLHAAAICHGETGVSVMVHLDYGSASHEVLDLLESLGVPPHRVILAHVDRNLDSGLHSELASRGAYLGYDGAARHREAPDSAIIETLYAVVQDGHADRLLLGGDVARASRYIAYGGMPGLQYLPLRFIPRLHKEVGPDVMEMILRTNPARSLAFNSELLQTERKS</sequence>
<evidence type="ECO:0000313" key="6">
    <source>
        <dbReference type="EMBL" id="PXA63949.1"/>
    </source>
</evidence>
<dbReference type="EMBL" id="QHLZ01000019">
    <property type="protein sequence ID" value="PXA63949.1"/>
    <property type="molecule type" value="Genomic_DNA"/>
</dbReference>
<dbReference type="PROSITE" id="PS51347">
    <property type="entry name" value="PHOSPHOTRIESTERASE_2"/>
    <property type="match status" value="1"/>
</dbReference>
<evidence type="ECO:0000256" key="2">
    <source>
        <dbReference type="ARBA" id="ARBA00022801"/>
    </source>
</evidence>
<feature type="binding site" evidence="4">
    <location>
        <position position="27"/>
    </location>
    <ligand>
        <name>Zn(2+)</name>
        <dbReference type="ChEBI" id="CHEBI:29105"/>
        <label>1</label>
    </ligand>
</feature>
<comment type="cofactor">
    <cofactor evidence="4">
        <name>a divalent metal cation</name>
        <dbReference type="ChEBI" id="CHEBI:60240"/>
    </cofactor>
    <text evidence="4">Binds 2 divalent metal cations per subunit.</text>
</comment>
<feature type="binding site" evidence="4">
    <location>
        <position position="213"/>
    </location>
    <ligand>
        <name>Zn(2+)</name>
        <dbReference type="ChEBI" id="CHEBI:29105"/>
        <label>2</label>
    </ligand>
</feature>
<evidence type="ECO:0000313" key="7">
    <source>
        <dbReference type="Proteomes" id="UP000246303"/>
    </source>
</evidence>
<dbReference type="SUPFAM" id="SSF51556">
    <property type="entry name" value="Metallo-dependent hydrolases"/>
    <property type="match status" value="1"/>
</dbReference>
<proteinExistence type="inferred from homology"/>
<evidence type="ECO:0000256" key="5">
    <source>
        <dbReference type="PROSITE-ProRule" id="PRU00679"/>
    </source>
</evidence>
<dbReference type="PANTHER" id="PTHR10819">
    <property type="entry name" value="PHOSPHOTRIESTERASE-RELATED"/>
    <property type="match status" value="1"/>
</dbReference>
<keyword evidence="2" id="KW-0378">Hydrolase</keyword>
<dbReference type="GO" id="GO:0008270">
    <property type="term" value="F:zinc ion binding"/>
    <property type="evidence" value="ECO:0007669"/>
    <property type="project" value="InterPro"/>
</dbReference>
<comment type="similarity">
    <text evidence="5">Belongs to the metallo-dependent hydrolases superfamily. Phosphotriesterase family.</text>
</comment>
<dbReference type="OrthoDB" id="9795018at2"/>
<protein>
    <submittedName>
        <fullName evidence="6">Aryldialkylphosphatase</fullName>
    </submittedName>
</protein>
<feature type="binding site" evidence="4">
    <location>
        <position position="185"/>
    </location>
    <ligand>
        <name>Zn(2+)</name>
        <dbReference type="ChEBI" id="CHEBI:29105"/>
        <label>2</label>
    </ligand>
</feature>
<evidence type="ECO:0000256" key="4">
    <source>
        <dbReference type="PIRSR" id="PIRSR601559-51"/>
    </source>
</evidence>
<dbReference type="GO" id="GO:0016787">
    <property type="term" value="F:hydrolase activity"/>
    <property type="evidence" value="ECO:0007669"/>
    <property type="project" value="UniProtKB-KW"/>
</dbReference>
<feature type="binding site" evidence="4">
    <location>
        <position position="270"/>
    </location>
    <ligand>
        <name>Zn(2+)</name>
        <dbReference type="ChEBI" id="CHEBI:29105"/>
        <label>1</label>
    </ligand>
</feature>